<proteinExistence type="inferred from homology"/>
<dbReference type="OrthoDB" id="10058185at2759"/>
<dbReference type="PANTHER" id="PTHR43245:SF51">
    <property type="entry name" value="SHORT CHAIN DEHYDROGENASE_REDUCTASE FAMILY 42E, MEMBER 2"/>
    <property type="match status" value="1"/>
</dbReference>
<evidence type="ECO:0000256" key="1">
    <source>
        <dbReference type="ARBA" id="ARBA00009219"/>
    </source>
</evidence>
<protein>
    <submittedName>
        <fullName evidence="4">Putative 3-beta hydroxysteroid dehydrogenase/isomerase family protein</fullName>
    </submittedName>
</protein>
<dbReference type="InterPro" id="IPR050177">
    <property type="entry name" value="Lipid_A_modif_metabolic_enz"/>
</dbReference>
<feature type="domain" description="3-beta hydroxysteroid dehydrogenase/isomerase" evidence="3">
    <location>
        <begin position="5"/>
        <end position="276"/>
    </location>
</feature>
<reference evidence="4" key="1">
    <citation type="journal article" date="2020" name="Stud. Mycol.">
        <title>101 Dothideomycetes genomes: a test case for predicting lifestyles and emergence of pathogens.</title>
        <authorList>
            <person name="Haridas S."/>
            <person name="Albert R."/>
            <person name="Binder M."/>
            <person name="Bloem J."/>
            <person name="Labutti K."/>
            <person name="Salamov A."/>
            <person name="Andreopoulos B."/>
            <person name="Baker S."/>
            <person name="Barry K."/>
            <person name="Bills G."/>
            <person name="Bluhm B."/>
            <person name="Cannon C."/>
            <person name="Castanera R."/>
            <person name="Culley D."/>
            <person name="Daum C."/>
            <person name="Ezra D."/>
            <person name="Gonzalez J."/>
            <person name="Henrissat B."/>
            <person name="Kuo A."/>
            <person name="Liang C."/>
            <person name="Lipzen A."/>
            <person name="Lutzoni F."/>
            <person name="Magnuson J."/>
            <person name="Mondo S."/>
            <person name="Nolan M."/>
            <person name="Ohm R."/>
            <person name="Pangilinan J."/>
            <person name="Park H.-J."/>
            <person name="Ramirez L."/>
            <person name="Alfaro M."/>
            <person name="Sun H."/>
            <person name="Tritt A."/>
            <person name="Yoshinaga Y."/>
            <person name="Zwiers L.-H."/>
            <person name="Turgeon B."/>
            <person name="Goodwin S."/>
            <person name="Spatafora J."/>
            <person name="Crous P."/>
            <person name="Grigoriev I."/>
        </authorList>
    </citation>
    <scope>NUCLEOTIDE SEQUENCE</scope>
    <source>
        <strain evidence="4">CBS 109.77</strain>
    </source>
</reference>
<dbReference type="PANTHER" id="PTHR43245">
    <property type="entry name" value="BIFUNCTIONAL POLYMYXIN RESISTANCE PROTEIN ARNA"/>
    <property type="match status" value="1"/>
</dbReference>
<keyword evidence="4" id="KW-0413">Isomerase</keyword>
<evidence type="ECO:0000313" key="5">
    <source>
        <dbReference type="Proteomes" id="UP000799757"/>
    </source>
</evidence>
<keyword evidence="2" id="KW-0560">Oxidoreductase</keyword>
<dbReference type="GO" id="GO:0016616">
    <property type="term" value="F:oxidoreductase activity, acting on the CH-OH group of donors, NAD or NADP as acceptor"/>
    <property type="evidence" value="ECO:0007669"/>
    <property type="project" value="InterPro"/>
</dbReference>
<gene>
    <name evidence="4" type="ORF">K505DRAFT_327474</name>
</gene>
<keyword evidence="5" id="KW-1185">Reference proteome</keyword>
<comment type="similarity">
    <text evidence="1">Belongs to the 3-beta-HSD family.</text>
</comment>
<dbReference type="GO" id="GO:0006694">
    <property type="term" value="P:steroid biosynthetic process"/>
    <property type="evidence" value="ECO:0007669"/>
    <property type="project" value="InterPro"/>
</dbReference>
<sequence length="361" mass="40217">MDPVLVLGGCGALGHHIIKQLLDTKKASNVTSFDIRTDVNRVPGAKYIEGSLASEKDVRSVLETVKPKVIMHTVSPQLMGQKNTHKLYETVNVGGTKILLDCIAETDYVKALVYTSSSSVIHNNITDLVEATEERRLFYWPEQTEFYSHTKAMAEDLIQGANRHNGLLTTRLRGSLLFGEGDTTATPQMIANSRTGRTIFQIGDGTNLFDLTYIGNTAHAHILAADALLRESDGRADRDGPLKVNGEAFFITNDDHWPFWDFVRAMAAEAGHPVPKDKVKVIPASVYYAFAVVAEWAIWAFSLGSKESNINRRMVKYLTMTRTFDISKAKERLGYRPQVSMQEGIKRAVQHHLAHELDKSD</sequence>
<dbReference type="Proteomes" id="UP000799757">
    <property type="component" value="Unassembled WGS sequence"/>
</dbReference>
<evidence type="ECO:0000313" key="4">
    <source>
        <dbReference type="EMBL" id="KAF2790579.1"/>
    </source>
</evidence>
<organism evidence="4 5">
    <name type="scientific">Melanomma pulvis-pyrius CBS 109.77</name>
    <dbReference type="NCBI Taxonomy" id="1314802"/>
    <lineage>
        <taxon>Eukaryota</taxon>
        <taxon>Fungi</taxon>
        <taxon>Dikarya</taxon>
        <taxon>Ascomycota</taxon>
        <taxon>Pezizomycotina</taxon>
        <taxon>Dothideomycetes</taxon>
        <taxon>Pleosporomycetidae</taxon>
        <taxon>Pleosporales</taxon>
        <taxon>Melanommataceae</taxon>
        <taxon>Melanomma</taxon>
    </lineage>
</organism>
<evidence type="ECO:0000256" key="2">
    <source>
        <dbReference type="ARBA" id="ARBA00023002"/>
    </source>
</evidence>
<name>A0A6A6X2L2_9PLEO</name>
<dbReference type="SUPFAM" id="SSF51735">
    <property type="entry name" value="NAD(P)-binding Rossmann-fold domains"/>
    <property type="match status" value="1"/>
</dbReference>
<dbReference type="GO" id="GO:0016853">
    <property type="term" value="F:isomerase activity"/>
    <property type="evidence" value="ECO:0007669"/>
    <property type="project" value="UniProtKB-KW"/>
</dbReference>
<dbReference type="EMBL" id="MU002065">
    <property type="protein sequence ID" value="KAF2790579.1"/>
    <property type="molecule type" value="Genomic_DNA"/>
</dbReference>
<evidence type="ECO:0000259" key="3">
    <source>
        <dbReference type="Pfam" id="PF01073"/>
    </source>
</evidence>
<dbReference type="InterPro" id="IPR002225">
    <property type="entry name" value="3Beta_OHSteriod_DH/Estase"/>
</dbReference>
<accession>A0A6A6X2L2</accession>
<dbReference type="InterPro" id="IPR036291">
    <property type="entry name" value="NAD(P)-bd_dom_sf"/>
</dbReference>
<dbReference type="Gene3D" id="3.40.50.720">
    <property type="entry name" value="NAD(P)-binding Rossmann-like Domain"/>
    <property type="match status" value="1"/>
</dbReference>
<dbReference type="AlphaFoldDB" id="A0A6A6X2L2"/>
<dbReference type="Pfam" id="PF01073">
    <property type="entry name" value="3Beta_HSD"/>
    <property type="match status" value="1"/>
</dbReference>